<sequence>MSQIIEGYFGKSLEGKKSKLPAKLDFIQSATGLFLGLFMWGHMFFVASILISNDFMYSISKMFEGSFIFGTPQPWVVSIIVFIVFVVFVVHAALAMRKFPINYRQWQLFRTHAKTIKHGDTSLWFTQAATGFIMFFFASYHLGMMFFQAHTIDPYGSGERMLQMWPFYLILLFAVELHGGIGLYRLCVKWGWFEGKNAKASRKTLKKLKWIISVFFIALGLLTMAAYIKVGMSDHEVGSRYIPTYMR</sequence>
<reference evidence="11 12" key="1">
    <citation type="submission" date="2017-07" db="EMBL/GenBank/DDBJ databases">
        <title>Analysis of two Campylobacter avium genomes and identification of a novel hippuricase gene.</title>
        <authorList>
            <person name="Miller W.G."/>
            <person name="Chapman M.H."/>
            <person name="Yee E."/>
            <person name="Revez J."/>
            <person name="Bono J.L."/>
            <person name="Rossi M."/>
        </authorList>
    </citation>
    <scope>NUCLEOTIDE SEQUENCE [LARGE SCALE GENOMIC DNA]</scope>
    <source>
        <strain evidence="11 12">LMG 24591</strain>
    </source>
</reference>
<dbReference type="InterPro" id="IPR034804">
    <property type="entry name" value="SQR/QFR_C/D"/>
</dbReference>
<feature type="transmembrane region" description="Helical" evidence="10">
    <location>
        <begin position="72"/>
        <end position="94"/>
    </location>
</feature>
<keyword evidence="8" id="KW-0813">Transport</keyword>
<dbReference type="GO" id="GO:0005886">
    <property type="term" value="C:plasma membrane"/>
    <property type="evidence" value="ECO:0007669"/>
    <property type="project" value="UniProtKB-SubCell"/>
</dbReference>
<protein>
    <recommendedName>
        <fullName evidence="8">Fumarate reductase cytochrome b subunit</fullName>
    </recommendedName>
</protein>
<evidence type="ECO:0000256" key="6">
    <source>
        <dbReference type="ARBA" id="ARBA00023004"/>
    </source>
</evidence>
<evidence type="ECO:0000256" key="2">
    <source>
        <dbReference type="ARBA" id="ARBA00022617"/>
    </source>
</evidence>
<dbReference type="InterPro" id="IPR004224">
    <property type="entry name" value="Fum_red_B_TM"/>
</dbReference>
<feature type="binding site" description="axial binding residue" evidence="9">
    <location>
        <position position="178"/>
    </location>
    <ligand>
        <name>heme b</name>
        <dbReference type="ChEBI" id="CHEBI:60344"/>
        <label>bD</label>
    </ligand>
    <ligandPart>
        <name>Fe</name>
        <dbReference type="ChEBI" id="CHEBI:18248"/>
    </ligandPart>
</feature>
<dbReference type="KEGG" id="cavi:CAV_0914"/>
<dbReference type="GO" id="GO:0046872">
    <property type="term" value="F:metal ion binding"/>
    <property type="evidence" value="ECO:0007669"/>
    <property type="project" value="UniProtKB-UniRule"/>
</dbReference>
<evidence type="ECO:0000313" key="12">
    <source>
        <dbReference type="Proteomes" id="UP000201169"/>
    </source>
</evidence>
<dbReference type="InterPro" id="IPR000701">
    <property type="entry name" value="SuccDH_FuR_B_TM-su"/>
</dbReference>
<feature type="binding site" description="axial binding residue" evidence="9">
    <location>
        <position position="91"/>
    </location>
    <ligand>
        <name>heme b</name>
        <dbReference type="ChEBI" id="CHEBI:60344"/>
        <label>bD</label>
    </ligand>
    <ligandPart>
        <name>Fe</name>
        <dbReference type="ChEBI" id="CHEBI:18248"/>
    </ligandPart>
</feature>
<dbReference type="PIRSF" id="PIRSF000177">
    <property type="entry name" value="Fumar_rd_cyt_b"/>
    <property type="match status" value="1"/>
</dbReference>
<keyword evidence="2 8" id="KW-0349">Heme</keyword>
<dbReference type="Proteomes" id="UP000201169">
    <property type="component" value="Chromosome"/>
</dbReference>
<evidence type="ECO:0000256" key="4">
    <source>
        <dbReference type="ARBA" id="ARBA00022723"/>
    </source>
</evidence>
<organism evidence="11 12">
    <name type="scientific">Campylobacter avium LMG 24591</name>
    <dbReference type="NCBI Taxonomy" id="522484"/>
    <lineage>
        <taxon>Bacteria</taxon>
        <taxon>Pseudomonadati</taxon>
        <taxon>Campylobacterota</taxon>
        <taxon>Epsilonproteobacteria</taxon>
        <taxon>Campylobacterales</taxon>
        <taxon>Campylobacteraceae</taxon>
        <taxon>Campylobacter</taxon>
    </lineage>
</organism>
<proteinExistence type="predicted"/>
<gene>
    <name evidence="11" type="primary">frdC</name>
    <name evidence="11" type="ORF">CAV_0914</name>
</gene>
<feature type="transmembrane region" description="Helical" evidence="10">
    <location>
        <begin position="123"/>
        <end position="147"/>
    </location>
</feature>
<dbReference type="GO" id="GO:0016491">
    <property type="term" value="F:oxidoreductase activity"/>
    <property type="evidence" value="ECO:0007669"/>
    <property type="project" value="UniProtKB-KW"/>
</dbReference>
<dbReference type="AlphaFoldDB" id="A0A222MXE4"/>
<feature type="binding site" description="axial binding residue" evidence="9">
    <location>
        <position position="141"/>
    </location>
    <ligand>
        <name>heme b</name>
        <dbReference type="ChEBI" id="CHEBI:60344"/>
        <label>bD</label>
    </ligand>
    <ligandPart>
        <name>Fe</name>
        <dbReference type="ChEBI" id="CHEBI:18248"/>
    </ligandPart>
</feature>
<comment type="subcellular location">
    <subcellularLocation>
        <location evidence="8">Cell inner membrane</location>
    </subcellularLocation>
    <subcellularLocation>
        <location evidence="1">Membrane</location>
    </subcellularLocation>
</comment>
<dbReference type="RefSeq" id="WP_094325330.1">
    <property type="nucleotide sequence ID" value="NZ_CP022347.1"/>
</dbReference>
<evidence type="ECO:0000256" key="1">
    <source>
        <dbReference type="ARBA" id="ARBA00004370"/>
    </source>
</evidence>
<evidence type="ECO:0000256" key="10">
    <source>
        <dbReference type="SAM" id="Phobius"/>
    </source>
</evidence>
<dbReference type="GO" id="GO:0006099">
    <property type="term" value="P:tricarboxylic acid cycle"/>
    <property type="evidence" value="ECO:0007669"/>
    <property type="project" value="UniProtKB-UniRule"/>
</dbReference>
<evidence type="ECO:0000256" key="9">
    <source>
        <dbReference type="PIRSR" id="PIRSR000177-1"/>
    </source>
</evidence>
<keyword evidence="11" id="KW-0560">Oxidoreductase</keyword>
<keyword evidence="6 8" id="KW-0408">Iron</keyword>
<keyword evidence="4 8" id="KW-0479">Metal-binding</keyword>
<evidence type="ECO:0000313" key="11">
    <source>
        <dbReference type="EMBL" id="ASQ30575.1"/>
    </source>
</evidence>
<name>A0A222MXE4_9BACT</name>
<feature type="transmembrane region" description="Helical" evidence="10">
    <location>
        <begin position="167"/>
        <end position="187"/>
    </location>
</feature>
<dbReference type="Pfam" id="PF01127">
    <property type="entry name" value="Sdh_cyt"/>
    <property type="match status" value="1"/>
</dbReference>
<dbReference type="Gene3D" id="1.20.1300.10">
    <property type="entry name" value="Fumarate reductase/succinate dehydrogenase, transmembrane subunit"/>
    <property type="match status" value="1"/>
</dbReference>
<feature type="transmembrane region" description="Helical" evidence="10">
    <location>
        <begin position="208"/>
        <end position="228"/>
    </location>
</feature>
<dbReference type="CDD" id="cd00581">
    <property type="entry name" value="QFR_TypeB_TM"/>
    <property type="match status" value="1"/>
</dbReference>
<evidence type="ECO:0000256" key="8">
    <source>
        <dbReference type="PIRNR" id="PIRNR000177"/>
    </source>
</evidence>
<keyword evidence="5 10" id="KW-1133">Transmembrane helix</keyword>
<dbReference type="NCBIfam" id="NF010072">
    <property type="entry name" value="PRK13553.1"/>
    <property type="match status" value="1"/>
</dbReference>
<evidence type="ECO:0000256" key="3">
    <source>
        <dbReference type="ARBA" id="ARBA00022692"/>
    </source>
</evidence>
<feature type="binding site" description="axial binding residue" evidence="9">
    <location>
        <position position="42"/>
    </location>
    <ligand>
        <name>heme b</name>
        <dbReference type="ChEBI" id="CHEBI:60344"/>
        <label>bD</label>
    </ligand>
    <ligandPart>
        <name>Fe</name>
        <dbReference type="ChEBI" id="CHEBI:18248"/>
    </ligandPart>
</feature>
<keyword evidence="8" id="KW-1003">Cell membrane</keyword>
<dbReference type="EMBL" id="CP022347">
    <property type="protein sequence ID" value="ASQ30575.1"/>
    <property type="molecule type" value="Genomic_DNA"/>
</dbReference>
<evidence type="ECO:0000256" key="5">
    <source>
        <dbReference type="ARBA" id="ARBA00022989"/>
    </source>
</evidence>
<dbReference type="SUPFAM" id="SSF81343">
    <property type="entry name" value="Fumarate reductase respiratory complex transmembrane subunits"/>
    <property type="match status" value="1"/>
</dbReference>
<keyword evidence="8" id="KW-0249">Electron transport</keyword>
<keyword evidence="3 10" id="KW-0812">Transmembrane</keyword>
<feature type="transmembrane region" description="Helical" evidence="10">
    <location>
        <begin position="26"/>
        <end position="52"/>
    </location>
</feature>
<keyword evidence="12" id="KW-1185">Reference proteome</keyword>
<accession>A0A222MXE4</accession>
<keyword evidence="8" id="KW-0816">Tricarboxylic acid cycle</keyword>
<keyword evidence="7 8" id="KW-0472">Membrane</keyword>
<dbReference type="OrthoDB" id="5345350at2"/>
<comment type="function">
    <text evidence="8">The fumarate reductase enzyme complex is required for fumarate respiration. This subunit anchors the complex in the membrane and binds a diheme cytochrome b.</text>
</comment>
<evidence type="ECO:0000256" key="7">
    <source>
        <dbReference type="ARBA" id="ARBA00023136"/>
    </source>
</evidence>